<evidence type="ECO:0000313" key="2">
    <source>
        <dbReference type="Proteomes" id="UP000192796"/>
    </source>
</evidence>
<protein>
    <submittedName>
        <fullName evidence="1">Uncharacterized protein</fullName>
    </submittedName>
</protein>
<reference evidence="1 2" key="1">
    <citation type="submission" date="2016-03" db="EMBL/GenBank/DDBJ databases">
        <title>Niastella vici sp. nov., isolated from farmland soil.</title>
        <authorList>
            <person name="Chen L."/>
            <person name="Wang D."/>
            <person name="Yang S."/>
            <person name="Wang G."/>
        </authorList>
    </citation>
    <scope>NUCLEOTIDE SEQUENCE [LARGE SCALE GENOMIC DNA]</scope>
    <source>
        <strain evidence="1 2">DJ57</strain>
    </source>
</reference>
<dbReference type="EMBL" id="LVYD01000113">
    <property type="protein sequence ID" value="OQP57717.1"/>
    <property type="molecule type" value="Genomic_DNA"/>
</dbReference>
<dbReference type="RefSeq" id="WP_143774451.1">
    <property type="nucleotide sequence ID" value="NZ_LVYD01000113.1"/>
</dbReference>
<gene>
    <name evidence="1" type="ORF">A3860_08790</name>
</gene>
<evidence type="ECO:0000313" key="1">
    <source>
        <dbReference type="EMBL" id="OQP57717.1"/>
    </source>
</evidence>
<name>A0A1V9FHG4_9BACT</name>
<proteinExistence type="predicted"/>
<comment type="caution">
    <text evidence="1">The sequence shown here is derived from an EMBL/GenBank/DDBJ whole genome shotgun (WGS) entry which is preliminary data.</text>
</comment>
<dbReference type="AlphaFoldDB" id="A0A1V9FHG4"/>
<accession>A0A1V9FHG4</accession>
<keyword evidence="2" id="KW-1185">Reference proteome</keyword>
<dbReference type="Proteomes" id="UP000192796">
    <property type="component" value="Unassembled WGS sequence"/>
</dbReference>
<sequence length="79" mass="9046">MEPRFQKLSAAQLRTIIIHEMRKFAMALEFGATISDLQEIREQIRLLADALAEKEKDEDSREAIVENLPQSIANISLYS</sequence>
<dbReference type="OrthoDB" id="9935668at2"/>
<organism evidence="1 2">
    <name type="scientific">Niastella vici</name>
    <dbReference type="NCBI Taxonomy" id="1703345"/>
    <lineage>
        <taxon>Bacteria</taxon>
        <taxon>Pseudomonadati</taxon>
        <taxon>Bacteroidota</taxon>
        <taxon>Chitinophagia</taxon>
        <taxon>Chitinophagales</taxon>
        <taxon>Chitinophagaceae</taxon>
        <taxon>Niastella</taxon>
    </lineage>
</organism>